<sequence length="804" mass="89551">MIKDYLKITFRTLANQKFYTGLNIVGLSIGIASCLLILLYVHHELSYDTFHEKAERVYRVGLNGKIAEQEIFTTSSCPPLAFTAVEEFPEVENATRIFPYWAQQIIRYGETAIFEEKVYFADSSFFDVFGFKLLEGNPATALVEPNTVVIPEDVAQKYFGEESAFGKTILIGAEKVPHKVTGVLDKLPPNTHLHFDMLRSMVSWPNHKDQVWLNNNLVTYLLLHEGASPASLEEKFVSMVIKYVGPEVQQFMGISLETFAQQGNKYGFFLQPLLDIHLHSDLKDELEPNGDITYVYIFGAIAFFIILLACINFMNLATARSANRAKEVGVRKTLGSLRSTLVWQFITESVVLSLIATLLALGATALLLSPFNDISGKEISAALFGKPWFIMALSGLMLTVGVIAGSYPAFYLSSFRPVEVLKGRLKAGMKSSGIRNVLVVFQFFISITLIICTILVYEQLEYTRTKNLGFEKENVVVIEGMWPLSRGQQNTLKQALIDQSQVINASISNNVPPGVNNTTVFRKKGTEDDILISTYNVDYDHLATMKIELLDGRNFSRDFPTDTTAILLNQAAVKAFGLTQAVNETLEFFGGDNGRQDFKIVGVFKDFNYETLKNEISPLALFLTRQGGLMSVRVRGENMPATLAMMEEAWKKHTPGEPFQYHFLDESYDALFRAEQRLGKVFSIFTGLAILVACLGLLGLAAFMAEQRTKEIGIRKVLGASIPGVILLLSKDFTKLVIFAFVLAIPVAYIIVDKWLEGFAFHIEIGPGTFVVAGIMALLIAWLTVSWQSIKAAAANPVRSLRSE</sequence>
<comment type="subcellular location">
    <subcellularLocation>
        <location evidence="1">Cell membrane</location>
        <topology evidence="1">Multi-pass membrane protein</topology>
    </subcellularLocation>
</comment>
<feature type="transmembrane region" description="Helical" evidence="6">
    <location>
        <begin position="681"/>
        <end position="705"/>
    </location>
</feature>
<accession>A0ABT8L6D5</accession>
<proteinExistence type="predicted"/>
<feature type="domain" description="ABC3 transporter permease C-terminal" evidence="7">
    <location>
        <begin position="684"/>
        <end position="797"/>
    </location>
</feature>
<feature type="transmembrane region" description="Helical" evidence="6">
    <location>
        <begin position="768"/>
        <end position="790"/>
    </location>
</feature>
<evidence type="ECO:0000256" key="3">
    <source>
        <dbReference type="ARBA" id="ARBA00022692"/>
    </source>
</evidence>
<keyword evidence="3 6" id="KW-0812">Transmembrane</keyword>
<keyword evidence="5 6" id="KW-0472">Membrane</keyword>
<feature type="domain" description="ABC3 transporter permease C-terminal" evidence="7">
    <location>
        <begin position="300"/>
        <end position="414"/>
    </location>
</feature>
<feature type="transmembrane region" description="Helical" evidence="6">
    <location>
        <begin position="21"/>
        <end position="41"/>
    </location>
</feature>
<dbReference type="InterPro" id="IPR003838">
    <property type="entry name" value="ABC3_permease_C"/>
</dbReference>
<feature type="domain" description="MacB-like periplasmic core" evidence="8">
    <location>
        <begin position="444"/>
        <end position="608"/>
    </location>
</feature>
<comment type="caution">
    <text evidence="9">The sequence shown here is derived from an EMBL/GenBank/DDBJ whole genome shotgun (WGS) entry which is preliminary data.</text>
</comment>
<evidence type="ECO:0000313" key="9">
    <source>
        <dbReference type="EMBL" id="MDN5213299.1"/>
    </source>
</evidence>
<keyword evidence="10" id="KW-1185">Reference proteome</keyword>
<dbReference type="RefSeq" id="WP_346758638.1">
    <property type="nucleotide sequence ID" value="NZ_JAUJEB010000002.1"/>
</dbReference>
<feature type="transmembrane region" description="Helical" evidence="6">
    <location>
        <begin position="388"/>
        <end position="412"/>
    </location>
</feature>
<evidence type="ECO:0000259" key="8">
    <source>
        <dbReference type="Pfam" id="PF12704"/>
    </source>
</evidence>
<evidence type="ECO:0000313" key="10">
    <source>
        <dbReference type="Proteomes" id="UP001172083"/>
    </source>
</evidence>
<organism evidence="9 10">
    <name type="scientific">Agaribacillus aureus</name>
    <dbReference type="NCBI Taxonomy" id="3051825"/>
    <lineage>
        <taxon>Bacteria</taxon>
        <taxon>Pseudomonadati</taxon>
        <taxon>Bacteroidota</taxon>
        <taxon>Cytophagia</taxon>
        <taxon>Cytophagales</taxon>
        <taxon>Splendidivirgaceae</taxon>
        <taxon>Agaribacillus</taxon>
    </lineage>
</organism>
<dbReference type="Pfam" id="PF02687">
    <property type="entry name" value="FtsX"/>
    <property type="match status" value="2"/>
</dbReference>
<dbReference type="EMBL" id="JAUJEB010000002">
    <property type="protein sequence ID" value="MDN5213299.1"/>
    <property type="molecule type" value="Genomic_DNA"/>
</dbReference>
<dbReference type="PANTHER" id="PTHR30572:SF18">
    <property type="entry name" value="ABC-TYPE MACROLIDE FAMILY EXPORT SYSTEM PERMEASE COMPONENT 2"/>
    <property type="match status" value="1"/>
</dbReference>
<dbReference type="PROSITE" id="PS51257">
    <property type="entry name" value="PROKAR_LIPOPROTEIN"/>
    <property type="match status" value="1"/>
</dbReference>
<evidence type="ECO:0000256" key="6">
    <source>
        <dbReference type="SAM" id="Phobius"/>
    </source>
</evidence>
<dbReference type="Pfam" id="PF12704">
    <property type="entry name" value="MacB_PCD"/>
    <property type="match status" value="2"/>
</dbReference>
<gene>
    <name evidence="9" type="ORF">QQ020_14615</name>
</gene>
<dbReference type="Proteomes" id="UP001172083">
    <property type="component" value="Unassembled WGS sequence"/>
</dbReference>
<evidence type="ECO:0000256" key="1">
    <source>
        <dbReference type="ARBA" id="ARBA00004651"/>
    </source>
</evidence>
<keyword evidence="4 6" id="KW-1133">Transmembrane helix</keyword>
<evidence type="ECO:0000256" key="5">
    <source>
        <dbReference type="ARBA" id="ARBA00023136"/>
    </source>
</evidence>
<dbReference type="PANTHER" id="PTHR30572">
    <property type="entry name" value="MEMBRANE COMPONENT OF TRANSPORTER-RELATED"/>
    <property type="match status" value="1"/>
</dbReference>
<dbReference type="InterPro" id="IPR025857">
    <property type="entry name" value="MacB_PCD"/>
</dbReference>
<name>A0ABT8L6D5_9BACT</name>
<dbReference type="InterPro" id="IPR050250">
    <property type="entry name" value="Macrolide_Exporter_MacB"/>
</dbReference>
<evidence type="ECO:0000256" key="2">
    <source>
        <dbReference type="ARBA" id="ARBA00022475"/>
    </source>
</evidence>
<feature type="transmembrane region" description="Helical" evidence="6">
    <location>
        <begin position="294"/>
        <end position="316"/>
    </location>
</feature>
<feature type="transmembrane region" description="Helical" evidence="6">
    <location>
        <begin position="433"/>
        <end position="457"/>
    </location>
</feature>
<feature type="transmembrane region" description="Helical" evidence="6">
    <location>
        <begin position="341"/>
        <end position="368"/>
    </location>
</feature>
<evidence type="ECO:0000256" key="4">
    <source>
        <dbReference type="ARBA" id="ARBA00022989"/>
    </source>
</evidence>
<feature type="transmembrane region" description="Helical" evidence="6">
    <location>
        <begin position="736"/>
        <end position="756"/>
    </location>
</feature>
<keyword evidence="2" id="KW-1003">Cell membrane</keyword>
<feature type="domain" description="MacB-like periplasmic core" evidence="8">
    <location>
        <begin position="20"/>
        <end position="235"/>
    </location>
</feature>
<protein>
    <submittedName>
        <fullName evidence="9">ABC transporter permease</fullName>
    </submittedName>
</protein>
<evidence type="ECO:0000259" key="7">
    <source>
        <dbReference type="Pfam" id="PF02687"/>
    </source>
</evidence>
<reference evidence="9" key="1">
    <citation type="submission" date="2023-06" db="EMBL/GenBank/DDBJ databases">
        <title>Genomic of Agaribacillus aureum.</title>
        <authorList>
            <person name="Wang G."/>
        </authorList>
    </citation>
    <scope>NUCLEOTIDE SEQUENCE</scope>
    <source>
        <strain evidence="9">BMA12</strain>
    </source>
</reference>